<reference evidence="1 3" key="1">
    <citation type="journal article" date="2017" name="BMC Genomics">
        <title>Comparative genomic and phylogenomic analyses of the Bifidobacteriaceae family.</title>
        <authorList>
            <person name="Lugli G.A."/>
            <person name="Milani C."/>
            <person name="Turroni F."/>
            <person name="Duranti S."/>
            <person name="Mancabelli L."/>
            <person name="Mangifesta M."/>
            <person name="Ferrario C."/>
            <person name="Modesto M."/>
            <person name="Mattarelli P."/>
            <person name="Jiri K."/>
            <person name="van Sinderen D."/>
            <person name="Ventura M."/>
        </authorList>
    </citation>
    <scope>NUCLEOTIDE SEQUENCE [LARGE SCALE GENOMIC DNA]</scope>
    <source>
        <strain evidence="1 3">DSM 100216</strain>
    </source>
</reference>
<accession>A0A261FXT1</accession>
<dbReference type="AlphaFoldDB" id="A0A261FXT1"/>
<protein>
    <submittedName>
        <fullName evidence="1 2">CRISPR-associated protein</fullName>
    </submittedName>
</protein>
<evidence type="ECO:0000313" key="1">
    <source>
        <dbReference type="EMBL" id="OZG64004.1"/>
    </source>
</evidence>
<proteinExistence type="predicted"/>
<dbReference type="EMBL" id="MWWZ01000020">
    <property type="protein sequence ID" value="OZG64004.1"/>
    <property type="molecule type" value="Genomic_DNA"/>
</dbReference>
<reference evidence="2 4" key="2">
    <citation type="submission" date="2020-10" db="EMBL/GenBank/DDBJ databases">
        <title>Genome sequencing of Bifidobacterium eulemuris_DSMZ_100216.</title>
        <authorList>
            <person name="Kim J."/>
        </authorList>
    </citation>
    <scope>NUCLEOTIDE SEQUENCE [LARGE SCALE GENOMIC DNA]</scope>
    <source>
        <strain evidence="2 4">DSM 100216</strain>
    </source>
</reference>
<evidence type="ECO:0000313" key="4">
    <source>
        <dbReference type="Proteomes" id="UP000593943"/>
    </source>
</evidence>
<dbReference type="OrthoDB" id="5389988at2"/>
<organism evidence="1 3">
    <name type="scientific">Bifidobacterium eulemuris</name>
    <dbReference type="NCBI Taxonomy" id="1765219"/>
    <lineage>
        <taxon>Bacteria</taxon>
        <taxon>Bacillati</taxon>
        <taxon>Actinomycetota</taxon>
        <taxon>Actinomycetes</taxon>
        <taxon>Bifidobacteriales</taxon>
        <taxon>Bifidobacteriaceae</taxon>
        <taxon>Bifidobacterium</taxon>
    </lineage>
</organism>
<dbReference type="KEGG" id="beu:BE0216_10620"/>
<dbReference type="RefSeq" id="WP_094637789.1">
    <property type="nucleotide sequence ID" value="NZ_CP062938.1"/>
</dbReference>
<dbReference type="NCBIfam" id="TIGR01863">
    <property type="entry name" value="cas_Csd1"/>
    <property type="match status" value="1"/>
</dbReference>
<sequence>MSLWSCLLTTFDSVQNAAGLQAVEKDANGNDVVDEKKTLLPLYHTTMHVQICVTLNQHGELLHIEKEPRPRTIIIPCTEESMGRTSKPVPHPLCDQLQYVDKGFDDMKTTMYLKQLAEWKGNDPKLNAIYAYVSARSVSEDASECGVALSEKDRKIGIRFAVQLPGEYNPHVEDDVNLRNRWIEYRQRGRMRDGTDLFGKELYAQAANFPKNIVGTAGNAKLISANDSTNFTFRGRYADRDEALRIDAETSQKIHSTLRWLINRHGTITDTQAIVTWAVGAPNDEIVDPMAQFGDLSDFLPATETESDALQDALVRTDVSYAKRFRALLGGYGSPDFLERHADTMVVVILDAATSGRLSVTYYRELQKDEYIESVMNWHVDSSWPMVRFEKDSAKTDGSAKPIHYIGSPSFIDIINCAYPTTDRSGKSYKRFEKNVRKQLIECMFSNSELPRSLLNAVARKVSRPMGYDSPTAWNRDLGIACSMWKKHFNDEFKRNGTKEIKVELDPKRTDRDYLYGRLLALMDNFEEREMYRRGIGGTRQTNAMRLMSNFAAKPYATWGNLWDRLLPYMAAASPGVSNKFRDDIDDVIALFENGEYEDKSPLSPLYLVGYSHQRRYLRQQAQEKAAKKRSEAE</sequence>
<keyword evidence="4" id="KW-1185">Reference proteome</keyword>
<dbReference type="Proteomes" id="UP000216057">
    <property type="component" value="Unassembled WGS sequence"/>
</dbReference>
<dbReference type="Proteomes" id="UP000593943">
    <property type="component" value="Chromosome"/>
</dbReference>
<evidence type="ECO:0000313" key="3">
    <source>
        <dbReference type="Proteomes" id="UP000216057"/>
    </source>
</evidence>
<dbReference type="InterPro" id="IPR010144">
    <property type="entry name" value="CRISPR-assoc_prot_Csd1-typ"/>
</dbReference>
<name>A0A261FXT1_9BIFI</name>
<evidence type="ECO:0000313" key="2">
    <source>
        <dbReference type="EMBL" id="QOL32837.1"/>
    </source>
</evidence>
<dbReference type="Pfam" id="PF09709">
    <property type="entry name" value="Cas_Csd1"/>
    <property type="match status" value="1"/>
</dbReference>
<dbReference type="EMBL" id="CP062938">
    <property type="protein sequence ID" value="QOL32837.1"/>
    <property type="molecule type" value="Genomic_DNA"/>
</dbReference>
<gene>
    <name evidence="2" type="primary">cas8c</name>
    <name evidence="2" type="ORF">BE0216_10620</name>
    <name evidence="1" type="ORF">BEUL_2294</name>
</gene>